<feature type="transmembrane region" description="Helical" evidence="6">
    <location>
        <begin position="250"/>
        <end position="267"/>
    </location>
</feature>
<keyword evidence="5 6" id="KW-0472">Membrane</keyword>
<feature type="transmembrane region" description="Helical" evidence="6">
    <location>
        <begin position="222"/>
        <end position="244"/>
    </location>
</feature>
<dbReference type="PANTHER" id="PTHR39087:SF2">
    <property type="entry name" value="UPF0104 MEMBRANE PROTEIN MJ1595"/>
    <property type="match status" value="1"/>
</dbReference>
<keyword evidence="2" id="KW-1003">Cell membrane</keyword>
<feature type="transmembrane region" description="Helical" evidence="6">
    <location>
        <begin position="161"/>
        <end position="187"/>
    </location>
</feature>
<feature type="transmembrane region" description="Helical" evidence="6">
    <location>
        <begin position="274"/>
        <end position="291"/>
    </location>
</feature>
<dbReference type="Proteomes" id="UP000240708">
    <property type="component" value="Unassembled WGS sequence"/>
</dbReference>
<dbReference type="RefSeq" id="WP_106567975.1">
    <property type="nucleotide sequence ID" value="NZ_JAUVYL010000081.1"/>
</dbReference>
<feature type="transmembrane region" description="Helical" evidence="6">
    <location>
        <begin position="297"/>
        <end position="322"/>
    </location>
</feature>
<organism evidence="7 8">
    <name type="scientific">Cecembia rubra</name>
    <dbReference type="NCBI Taxonomy" id="1485585"/>
    <lineage>
        <taxon>Bacteria</taxon>
        <taxon>Pseudomonadati</taxon>
        <taxon>Bacteroidota</taxon>
        <taxon>Cytophagia</taxon>
        <taxon>Cytophagales</taxon>
        <taxon>Cyclobacteriaceae</taxon>
        <taxon>Cecembia</taxon>
    </lineage>
</organism>
<evidence type="ECO:0000256" key="6">
    <source>
        <dbReference type="SAM" id="Phobius"/>
    </source>
</evidence>
<evidence type="ECO:0000313" key="8">
    <source>
        <dbReference type="Proteomes" id="UP000240708"/>
    </source>
</evidence>
<gene>
    <name evidence="7" type="ORF">CLV48_10873</name>
</gene>
<feature type="transmembrane region" description="Helical" evidence="6">
    <location>
        <begin position="6"/>
        <end position="26"/>
    </location>
</feature>
<evidence type="ECO:0000313" key="7">
    <source>
        <dbReference type="EMBL" id="PSL02964.1"/>
    </source>
</evidence>
<dbReference type="AlphaFoldDB" id="A0A2P8E0G5"/>
<dbReference type="EMBL" id="PYGF01000008">
    <property type="protein sequence ID" value="PSL02964.1"/>
    <property type="molecule type" value="Genomic_DNA"/>
</dbReference>
<dbReference type="InterPro" id="IPR022791">
    <property type="entry name" value="L-PG_synthase/AglD"/>
</dbReference>
<sequence length="333" mass="37458">MRLNFKQWIQVVLSLVVAVWIFWFLYKDLSLNSLKAALRETSFLWIGLSVIVSLLGYWIRAWRWGLLIEAGERVKISAWRAFVALMIGYLANLLVPRAGEVARCGILAKTEGQQMGKLLGTVILERTIDLLFMMITVLMAFGLENKMFLTLIGDLVSLEDLLTRIGQSLPLVFGGGIVAVLFFYYVFQKYRDSSLLRKVRHFLRDLVQGFISLRKVKNQMGFWTSSIVIWLIYYLMMLFVVWAIPTTASLSLSAVLIVMVMGSIGMVAPVQGGIGTFHALVAFILMAYGLSDEQGKIFAVIIHSSQVLTIIIVGLVTLGFFFKITAQKASKTY</sequence>
<keyword evidence="8" id="KW-1185">Reference proteome</keyword>
<evidence type="ECO:0000256" key="3">
    <source>
        <dbReference type="ARBA" id="ARBA00022692"/>
    </source>
</evidence>
<name>A0A2P8E0G5_9BACT</name>
<evidence type="ECO:0000256" key="1">
    <source>
        <dbReference type="ARBA" id="ARBA00004651"/>
    </source>
</evidence>
<comment type="caution">
    <text evidence="7">The sequence shown here is derived from an EMBL/GenBank/DDBJ whole genome shotgun (WGS) entry which is preliminary data.</text>
</comment>
<keyword evidence="3 6" id="KW-0812">Transmembrane</keyword>
<dbReference type="PANTHER" id="PTHR39087">
    <property type="entry name" value="UPF0104 MEMBRANE PROTEIN MJ1595"/>
    <property type="match status" value="1"/>
</dbReference>
<evidence type="ECO:0000256" key="2">
    <source>
        <dbReference type="ARBA" id="ARBA00022475"/>
    </source>
</evidence>
<dbReference type="GO" id="GO:0005886">
    <property type="term" value="C:plasma membrane"/>
    <property type="evidence" value="ECO:0007669"/>
    <property type="project" value="UniProtKB-SubCell"/>
</dbReference>
<accession>A0A2P8E0G5</accession>
<feature type="transmembrane region" description="Helical" evidence="6">
    <location>
        <begin position="118"/>
        <end position="141"/>
    </location>
</feature>
<evidence type="ECO:0000256" key="4">
    <source>
        <dbReference type="ARBA" id="ARBA00022989"/>
    </source>
</evidence>
<dbReference type="NCBIfam" id="TIGR00374">
    <property type="entry name" value="flippase-like domain"/>
    <property type="match status" value="1"/>
</dbReference>
<evidence type="ECO:0008006" key="9">
    <source>
        <dbReference type="Google" id="ProtNLM"/>
    </source>
</evidence>
<dbReference type="Pfam" id="PF03706">
    <property type="entry name" value="LPG_synthase_TM"/>
    <property type="match status" value="1"/>
</dbReference>
<evidence type="ECO:0000256" key="5">
    <source>
        <dbReference type="ARBA" id="ARBA00023136"/>
    </source>
</evidence>
<proteinExistence type="predicted"/>
<dbReference type="OrthoDB" id="9812094at2"/>
<feature type="transmembrane region" description="Helical" evidence="6">
    <location>
        <begin position="38"/>
        <end position="59"/>
    </location>
</feature>
<comment type="subcellular location">
    <subcellularLocation>
        <location evidence="1">Cell membrane</location>
        <topology evidence="1">Multi-pass membrane protein</topology>
    </subcellularLocation>
</comment>
<protein>
    <recommendedName>
        <fullName evidence="9">Lysylphosphatidylglycerol synthase-like protein</fullName>
    </recommendedName>
</protein>
<reference evidence="7 8" key="1">
    <citation type="submission" date="2018-03" db="EMBL/GenBank/DDBJ databases">
        <title>Genomic Encyclopedia of Archaeal and Bacterial Type Strains, Phase II (KMG-II): from individual species to whole genera.</title>
        <authorList>
            <person name="Goeker M."/>
        </authorList>
    </citation>
    <scope>NUCLEOTIDE SEQUENCE [LARGE SCALE GENOMIC DNA]</scope>
    <source>
        <strain evidence="7 8">DSM 28057</strain>
    </source>
</reference>
<keyword evidence="4 6" id="KW-1133">Transmembrane helix</keyword>